<evidence type="ECO:0000313" key="5">
    <source>
        <dbReference type="Proteomes" id="UP000283993"/>
    </source>
</evidence>
<dbReference type="Gene3D" id="3.40.50.12020">
    <property type="entry name" value="Uncharacterised protein family UPF0261, NN domain"/>
    <property type="match status" value="1"/>
</dbReference>
<feature type="domain" description="UPF0261" evidence="2">
    <location>
        <begin position="5"/>
        <end position="173"/>
    </location>
</feature>
<dbReference type="NCBIfam" id="NF002674">
    <property type="entry name" value="PRK02399.1-2"/>
    <property type="match status" value="1"/>
</dbReference>
<evidence type="ECO:0000259" key="2">
    <source>
        <dbReference type="Pfam" id="PF06792"/>
    </source>
</evidence>
<dbReference type="Gene3D" id="3.40.50.12030">
    <property type="entry name" value="Uncharacterised protein family UPF0261, NC domain"/>
    <property type="match status" value="1"/>
</dbReference>
<name>A0A423PHD0_9GAMM</name>
<sequence length="407" mass="42276">MGYALVAGTCDTKGTELRYARDCLRAAGVETRLADLGTGGAGDETGAEITAAQIAAHHPDGVGAVLGLDDRGRAVTAMALAFERFVAARDDIDGILGLGGSGGTALVAPAMRALAIGVPKVMVSTVASGDVAPYVGPSDICMMYSVTDVAGLNRISRVVIGNAAHALAGMLRHPVTAGEDLKPALGLTMFGVTTPCITQLTEALSADYDCLVFHATGTGGQSMEKLLDSGALAGVLDISTTEVCDLLMGGVMSAGEGRLEAVARSGLPYVGACGALDMVNFGAVDTVPARYRDRNLYEHNAQVTLMRTTAEENRRLGEWIAAKLNRCDGPVRFLLPEGGVSAIDAPGQPFHDPAADAALFDALETHVQQTADRRLLRVPHHINDPDFVAAALAAFADVMPARPLRQE</sequence>
<evidence type="ECO:0000259" key="3">
    <source>
        <dbReference type="Pfam" id="PF23189"/>
    </source>
</evidence>
<accession>A0A423PHD0</accession>
<proteinExistence type="inferred from homology"/>
<dbReference type="RefSeq" id="WP_123631877.1">
    <property type="nucleotide sequence ID" value="NZ_AYKH01000040.1"/>
</dbReference>
<dbReference type="Pfam" id="PF06792">
    <property type="entry name" value="UPF0261"/>
    <property type="match status" value="1"/>
</dbReference>
<dbReference type="AlphaFoldDB" id="A0A423PHD0"/>
<dbReference type="InterPro" id="IPR051353">
    <property type="entry name" value="Tobamovirus_resist_UPF0261"/>
</dbReference>
<keyword evidence="5" id="KW-1185">Reference proteome</keyword>
<feature type="domain" description="UPF0261" evidence="3">
    <location>
        <begin position="182"/>
        <end position="399"/>
    </location>
</feature>
<dbReference type="PIRSF" id="PIRSF033271">
    <property type="entry name" value="UCP033271"/>
    <property type="match status" value="1"/>
</dbReference>
<dbReference type="EMBL" id="AYKH01000040">
    <property type="protein sequence ID" value="ROO24965.1"/>
    <property type="molecule type" value="Genomic_DNA"/>
</dbReference>
<evidence type="ECO:0000256" key="1">
    <source>
        <dbReference type="HAMAP-Rule" id="MF_00677"/>
    </source>
</evidence>
<dbReference type="HAMAP" id="MF_00677">
    <property type="entry name" value="UPF0261"/>
    <property type="match status" value="1"/>
</dbReference>
<dbReference type="PANTHER" id="PTHR31862:SF1">
    <property type="entry name" value="UPF0261 DOMAIN PROTEIN (AFU_ORTHOLOGUE AFUA_1G10120)"/>
    <property type="match status" value="1"/>
</dbReference>
<organism evidence="4 5">
    <name type="scientific">Salinisphaera orenii MK-B5</name>
    <dbReference type="NCBI Taxonomy" id="856730"/>
    <lineage>
        <taxon>Bacteria</taxon>
        <taxon>Pseudomonadati</taxon>
        <taxon>Pseudomonadota</taxon>
        <taxon>Gammaproteobacteria</taxon>
        <taxon>Salinisphaerales</taxon>
        <taxon>Salinisphaeraceae</taxon>
        <taxon>Salinisphaera</taxon>
    </lineage>
</organism>
<dbReference type="InterPro" id="IPR044122">
    <property type="entry name" value="UPF0261_N"/>
</dbReference>
<dbReference type="Proteomes" id="UP000283993">
    <property type="component" value="Unassembled WGS sequence"/>
</dbReference>
<dbReference type="InterPro" id="IPR056778">
    <property type="entry name" value="UPF0261_C"/>
</dbReference>
<evidence type="ECO:0000313" key="4">
    <source>
        <dbReference type="EMBL" id="ROO24965.1"/>
    </source>
</evidence>
<protein>
    <recommendedName>
        <fullName evidence="1">UPF0261 protein SAOR_13350</fullName>
    </recommendedName>
</protein>
<dbReference type="CDD" id="cd15488">
    <property type="entry name" value="Tm-1-like"/>
    <property type="match status" value="1"/>
</dbReference>
<comment type="similarity">
    <text evidence="1">Belongs to the UPF0261 family.</text>
</comment>
<dbReference type="InterPro" id="IPR008322">
    <property type="entry name" value="UPF0261"/>
</dbReference>
<comment type="caution">
    <text evidence="4">The sequence shown here is derived from an EMBL/GenBank/DDBJ whole genome shotgun (WGS) entry which is preliminary data.</text>
</comment>
<reference evidence="4 5" key="1">
    <citation type="submission" date="2013-10" db="EMBL/GenBank/DDBJ databases">
        <title>Salinisphaera orenii MK-B5 Genome Sequencing.</title>
        <authorList>
            <person name="Lai Q."/>
            <person name="Li C."/>
            <person name="Shao Z."/>
        </authorList>
    </citation>
    <scope>NUCLEOTIDE SEQUENCE [LARGE SCALE GENOMIC DNA]</scope>
    <source>
        <strain evidence="4 5">MK-B5</strain>
    </source>
</reference>
<gene>
    <name evidence="4" type="ORF">SAOR_13350</name>
</gene>
<dbReference type="Pfam" id="PF23189">
    <property type="entry name" value="UPF0261_C"/>
    <property type="match status" value="1"/>
</dbReference>
<dbReference type="PANTHER" id="PTHR31862">
    <property type="entry name" value="UPF0261 DOMAIN PROTEIN (AFU_ORTHOLOGUE AFUA_1G10120)"/>
    <property type="match status" value="1"/>
</dbReference>
<dbReference type="NCBIfam" id="NF002673">
    <property type="entry name" value="PRK02399.1-1"/>
    <property type="match status" value="1"/>
</dbReference>